<comment type="similarity">
    <text evidence="2 7">Belongs to the FPP/GGPP synthase family.</text>
</comment>
<dbReference type="PROSITE" id="PS00444">
    <property type="entry name" value="POLYPRENYL_SYNTHASE_2"/>
    <property type="match status" value="1"/>
</dbReference>
<reference evidence="8 9" key="1">
    <citation type="submission" date="2021-01" db="EMBL/GenBank/DDBJ databases">
        <title>Genomic Encyclopedia of Type Strains, Phase IV (KMG-IV): sequencing the most valuable type-strain genomes for metagenomic binning, comparative biology and taxonomic classification.</title>
        <authorList>
            <person name="Goeker M."/>
        </authorList>
    </citation>
    <scope>NUCLEOTIDE SEQUENCE [LARGE SCALE GENOMIC DNA]</scope>
    <source>
        <strain evidence="8 9">DSM 25879</strain>
    </source>
</reference>
<evidence type="ECO:0000313" key="8">
    <source>
        <dbReference type="EMBL" id="MBM7620975.1"/>
    </source>
</evidence>
<dbReference type="InterPro" id="IPR008949">
    <property type="entry name" value="Isoprenoid_synthase_dom_sf"/>
</dbReference>
<dbReference type="Gene3D" id="1.10.600.10">
    <property type="entry name" value="Farnesyl Diphosphate Synthase"/>
    <property type="match status" value="1"/>
</dbReference>
<dbReference type="PROSITE" id="PS00723">
    <property type="entry name" value="POLYPRENYL_SYNTHASE_1"/>
    <property type="match status" value="1"/>
</dbReference>
<keyword evidence="4" id="KW-0479">Metal-binding</keyword>
<dbReference type="GO" id="GO:0004161">
    <property type="term" value="F:dimethylallyltranstransferase activity"/>
    <property type="evidence" value="ECO:0007669"/>
    <property type="project" value="UniProtKB-EC"/>
</dbReference>
<evidence type="ECO:0000256" key="7">
    <source>
        <dbReference type="RuleBase" id="RU004466"/>
    </source>
</evidence>
<dbReference type="EC" id="2.5.1.1" evidence="8"/>
<evidence type="ECO:0000256" key="4">
    <source>
        <dbReference type="ARBA" id="ARBA00022723"/>
    </source>
</evidence>
<dbReference type="InterPro" id="IPR053378">
    <property type="entry name" value="Prenyl_diphosphate_synthase"/>
</dbReference>
<evidence type="ECO:0000256" key="2">
    <source>
        <dbReference type="ARBA" id="ARBA00006706"/>
    </source>
</evidence>
<evidence type="ECO:0000256" key="5">
    <source>
        <dbReference type="ARBA" id="ARBA00022842"/>
    </source>
</evidence>
<dbReference type="NCBIfam" id="NF045485">
    <property type="entry name" value="FPPsyn"/>
    <property type="match status" value="1"/>
</dbReference>
<protein>
    <submittedName>
        <fullName evidence="8">Geranylgeranyl diphosphate synthase type II</fullName>
        <ecNumber evidence="8">2.5.1.1</ecNumber>
        <ecNumber evidence="8">2.5.1.10</ecNumber>
        <ecNumber evidence="8">2.5.1.29</ecNumber>
    </submittedName>
</protein>
<dbReference type="GO" id="GO:0004311">
    <property type="term" value="F:geranylgeranyl diphosphate synthase activity"/>
    <property type="evidence" value="ECO:0007669"/>
    <property type="project" value="UniProtKB-EC"/>
</dbReference>
<accession>A0ABS2P3J0</accession>
<dbReference type="EC" id="2.5.1.10" evidence="8"/>
<proteinExistence type="inferred from homology"/>
<evidence type="ECO:0000313" key="9">
    <source>
        <dbReference type="Proteomes" id="UP000737402"/>
    </source>
</evidence>
<evidence type="ECO:0000256" key="1">
    <source>
        <dbReference type="ARBA" id="ARBA00001946"/>
    </source>
</evidence>
<dbReference type="CDD" id="cd00685">
    <property type="entry name" value="Trans_IPPS_HT"/>
    <property type="match status" value="1"/>
</dbReference>
<organism evidence="8 9">
    <name type="scientific">Sutcliffiella tianshenii</name>
    <dbReference type="NCBI Taxonomy" id="1463404"/>
    <lineage>
        <taxon>Bacteria</taxon>
        <taxon>Bacillati</taxon>
        <taxon>Bacillota</taxon>
        <taxon>Bacilli</taxon>
        <taxon>Bacillales</taxon>
        <taxon>Bacillaceae</taxon>
        <taxon>Sutcliffiella</taxon>
    </lineage>
</organism>
<keyword evidence="3 7" id="KW-0808">Transferase</keyword>
<dbReference type="PANTHER" id="PTHR43281:SF1">
    <property type="entry name" value="FARNESYL DIPHOSPHATE SYNTHASE"/>
    <property type="match status" value="1"/>
</dbReference>
<sequence>MSTHTNLQTFLHDRKPLVEDKLYSYMETIDAPSILVESMKYSLKAGGKRLRPLLVLATLHSFGKNEELGLPVACAIEMIHTYSLIHDDLPSMDDDDFRRGKPTNHKVYGEAMAILAGDALLTYSFEVMESLLEKGVSPSKVILLVKELAKAAGPTGMVGGQVADMEGEGAKLLLEDLEYIHRNKTGKLLGYSIYAGAVLADATEDQLSLLSEFSDHLGLAFQIRDDILDIEGEAEKIGKPVGSDTLNEKVTYPALLTMEGAKEKLDHHIEQAKKLLAGLPLESDLLFQLCDLIAKRDH</sequence>
<keyword evidence="6" id="KW-0414">Isoprene biosynthesis</keyword>
<comment type="caution">
    <text evidence="8">The sequence shown here is derived from an EMBL/GenBank/DDBJ whole genome shotgun (WGS) entry which is preliminary data.</text>
</comment>
<dbReference type="SUPFAM" id="SSF48576">
    <property type="entry name" value="Terpenoid synthases"/>
    <property type="match status" value="1"/>
</dbReference>
<dbReference type="RefSeq" id="WP_338083101.1">
    <property type="nucleotide sequence ID" value="NZ_JAFBED010000006.1"/>
</dbReference>
<dbReference type="Proteomes" id="UP000737402">
    <property type="component" value="Unassembled WGS sequence"/>
</dbReference>
<dbReference type="GO" id="GO:0004337">
    <property type="term" value="F:(2E,6E)-farnesyl diphosphate synthase activity"/>
    <property type="evidence" value="ECO:0007669"/>
    <property type="project" value="UniProtKB-EC"/>
</dbReference>
<keyword evidence="9" id="KW-1185">Reference proteome</keyword>
<dbReference type="InterPro" id="IPR033749">
    <property type="entry name" value="Polyprenyl_synt_CS"/>
</dbReference>
<dbReference type="InterPro" id="IPR000092">
    <property type="entry name" value="Polyprenyl_synt"/>
</dbReference>
<evidence type="ECO:0000256" key="6">
    <source>
        <dbReference type="ARBA" id="ARBA00023229"/>
    </source>
</evidence>
<gene>
    <name evidence="8" type="ORF">JOC95_002848</name>
</gene>
<name>A0ABS2P3J0_9BACI</name>
<dbReference type="Pfam" id="PF00348">
    <property type="entry name" value="polyprenyl_synt"/>
    <property type="match status" value="1"/>
</dbReference>
<evidence type="ECO:0000256" key="3">
    <source>
        <dbReference type="ARBA" id="ARBA00022679"/>
    </source>
</evidence>
<keyword evidence="5" id="KW-0460">Magnesium</keyword>
<dbReference type="EMBL" id="JAFBED010000006">
    <property type="protein sequence ID" value="MBM7620975.1"/>
    <property type="molecule type" value="Genomic_DNA"/>
</dbReference>
<dbReference type="EC" id="2.5.1.29" evidence="8"/>
<dbReference type="SFLD" id="SFLDG01017">
    <property type="entry name" value="Polyprenyl_Transferase_Like"/>
    <property type="match status" value="1"/>
</dbReference>
<comment type="cofactor">
    <cofactor evidence="1">
        <name>Mg(2+)</name>
        <dbReference type="ChEBI" id="CHEBI:18420"/>
    </cofactor>
</comment>
<dbReference type="PANTHER" id="PTHR43281">
    <property type="entry name" value="FARNESYL DIPHOSPHATE SYNTHASE"/>
    <property type="match status" value="1"/>
</dbReference>
<dbReference type="SFLD" id="SFLDS00005">
    <property type="entry name" value="Isoprenoid_Synthase_Type_I"/>
    <property type="match status" value="1"/>
</dbReference>